<dbReference type="EMBL" id="JBHTCM010000025">
    <property type="protein sequence ID" value="MFC7335016.1"/>
    <property type="molecule type" value="Genomic_DNA"/>
</dbReference>
<reference evidence="2" key="1">
    <citation type="journal article" date="2019" name="Int. J. Syst. Evol. Microbiol.">
        <title>The Global Catalogue of Microorganisms (GCM) 10K type strain sequencing project: providing services to taxonomists for standard genome sequencing and annotation.</title>
        <authorList>
            <consortium name="The Broad Institute Genomics Platform"/>
            <consortium name="The Broad Institute Genome Sequencing Center for Infectious Disease"/>
            <person name="Wu L."/>
            <person name="Ma J."/>
        </authorList>
    </citation>
    <scope>NUCLEOTIDE SEQUENCE [LARGE SCALE GENOMIC DNA]</scope>
    <source>
        <strain evidence="2">CGMCC 1.16275</strain>
    </source>
</reference>
<dbReference type="Proteomes" id="UP001596456">
    <property type="component" value="Unassembled WGS sequence"/>
</dbReference>
<sequence>MARNPVQASSLLTQEPAPVTPEAAAGTARFLLPRLGILESFFLEVRAEVDADLAGHFVSPSGKSYPLGCCREITLCALEKLHARIAEPRCEASRALADFIRDGGTLRCIWGILRDRYFQTALQLGGLYVDVANDTVTVTKPKVEILPMEESGMAAVRDAAHFARIAESYWGLRIYANTALPSLAPLLPMIGAAPGKPPGLLSATLYMVELFCRDRFQAAEAWLASAPEPPPEIVADLRRRHGQEPGDTANGRQAAVEACRSYRASDRAFDTAWINGFLNRLSGKTSTEDAAMTGKPSIVTIDGHPYDMNALSEEARAQIAGLQATDQEITHLKTRLAIAQTARAAYAMALKAELEKSRRL</sequence>
<accession>A0ABW2L1H3</accession>
<dbReference type="Pfam" id="PF20045">
    <property type="entry name" value="DUF6447"/>
    <property type="match status" value="1"/>
</dbReference>
<gene>
    <name evidence="1" type="ORF">ACFQPS_17755</name>
</gene>
<evidence type="ECO:0000313" key="2">
    <source>
        <dbReference type="Proteomes" id="UP001596456"/>
    </source>
</evidence>
<protein>
    <submittedName>
        <fullName evidence="1">DUF6447 family protein</fullName>
    </submittedName>
</protein>
<evidence type="ECO:0000313" key="1">
    <source>
        <dbReference type="EMBL" id="MFC7335016.1"/>
    </source>
</evidence>
<name>A0ABW2L1H3_9PROT</name>
<comment type="caution">
    <text evidence="1">The sequence shown here is derived from an EMBL/GenBank/DDBJ whole genome shotgun (WGS) entry which is preliminary data.</text>
</comment>
<proteinExistence type="predicted"/>
<dbReference type="InterPro" id="IPR045615">
    <property type="entry name" value="DUF6447"/>
</dbReference>
<keyword evidence="2" id="KW-1185">Reference proteome</keyword>
<organism evidence="1 2">
    <name type="scientific">Rhodocista pekingensis</name>
    <dbReference type="NCBI Taxonomy" id="201185"/>
    <lineage>
        <taxon>Bacteria</taxon>
        <taxon>Pseudomonadati</taxon>
        <taxon>Pseudomonadota</taxon>
        <taxon>Alphaproteobacteria</taxon>
        <taxon>Rhodospirillales</taxon>
        <taxon>Azospirillaceae</taxon>
        <taxon>Rhodocista</taxon>
    </lineage>
</organism>